<gene>
    <name evidence="4" type="primary">TBLA0C04170</name>
    <name evidence="4" type="ORF">TBLA_0C04170</name>
</gene>
<feature type="domain" description="Phospholipid/glycerol acyltransferase" evidence="3">
    <location>
        <begin position="92"/>
        <end position="301"/>
    </location>
</feature>
<proteinExistence type="predicted"/>
<dbReference type="InParanoid" id="I2H1G5"/>
<dbReference type="GO" id="GO:0016287">
    <property type="term" value="F:glycerone-phosphate O-acyltransferase activity"/>
    <property type="evidence" value="ECO:0007669"/>
    <property type="project" value="EnsemblFungi"/>
</dbReference>
<feature type="transmembrane region" description="Helical" evidence="2">
    <location>
        <begin position="531"/>
        <end position="551"/>
    </location>
</feature>
<dbReference type="GeneID" id="14495197"/>
<dbReference type="FunCoup" id="I2H1G5">
    <property type="interactions" value="123"/>
</dbReference>
<dbReference type="GO" id="GO:0005783">
    <property type="term" value="C:endoplasmic reticulum"/>
    <property type="evidence" value="ECO:0007669"/>
    <property type="project" value="EnsemblFungi"/>
</dbReference>
<feature type="transmembrane region" description="Helical" evidence="2">
    <location>
        <begin position="450"/>
        <end position="474"/>
    </location>
</feature>
<dbReference type="PANTHER" id="PTHR31605">
    <property type="entry name" value="GLYCEROL-3-PHOSPHATE O-ACYLTRANSFERASE 1"/>
    <property type="match status" value="1"/>
</dbReference>
<dbReference type="RefSeq" id="XP_004179736.1">
    <property type="nucleotide sequence ID" value="XM_004179688.1"/>
</dbReference>
<organism evidence="4 5">
    <name type="scientific">Henningerozyma blattae (strain ATCC 34711 / CBS 6284 / DSM 70876 / NBRC 10599 / NRRL Y-10934 / UCD 77-7)</name>
    <name type="common">Yeast</name>
    <name type="synonym">Tetrapisispora blattae</name>
    <dbReference type="NCBI Taxonomy" id="1071380"/>
    <lineage>
        <taxon>Eukaryota</taxon>
        <taxon>Fungi</taxon>
        <taxon>Dikarya</taxon>
        <taxon>Ascomycota</taxon>
        <taxon>Saccharomycotina</taxon>
        <taxon>Saccharomycetes</taxon>
        <taxon>Saccharomycetales</taxon>
        <taxon>Saccharomycetaceae</taxon>
        <taxon>Henningerozyma</taxon>
    </lineage>
</organism>
<keyword evidence="2" id="KW-0472">Membrane</keyword>
<dbReference type="GO" id="GO:0004366">
    <property type="term" value="F:glycerol-3-phosphate O-acyltransferase activity"/>
    <property type="evidence" value="ECO:0007669"/>
    <property type="project" value="EnsemblFungi"/>
</dbReference>
<evidence type="ECO:0000256" key="2">
    <source>
        <dbReference type="SAM" id="Phobius"/>
    </source>
</evidence>
<evidence type="ECO:0000313" key="4">
    <source>
        <dbReference type="EMBL" id="CCH60217.1"/>
    </source>
</evidence>
<feature type="transmembrane region" description="Helical" evidence="2">
    <location>
        <begin position="495"/>
        <end position="519"/>
    </location>
</feature>
<dbReference type="InterPro" id="IPR002123">
    <property type="entry name" value="Plipid/glycerol_acylTrfase"/>
</dbReference>
<dbReference type="InterPro" id="IPR052744">
    <property type="entry name" value="GPAT/DAPAT"/>
</dbReference>
<evidence type="ECO:0000259" key="3">
    <source>
        <dbReference type="SMART" id="SM00563"/>
    </source>
</evidence>
<accession>I2H1G5</accession>
<dbReference type="SMART" id="SM00563">
    <property type="entry name" value="PlsC"/>
    <property type="match status" value="1"/>
</dbReference>
<dbReference type="OMA" id="IMALGCM"/>
<dbReference type="GO" id="GO:0008654">
    <property type="term" value="P:phospholipid biosynthetic process"/>
    <property type="evidence" value="ECO:0007669"/>
    <property type="project" value="EnsemblFungi"/>
</dbReference>
<keyword evidence="2" id="KW-1133">Transmembrane helix</keyword>
<evidence type="ECO:0000313" key="5">
    <source>
        <dbReference type="Proteomes" id="UP000002866"/>
    </source>
</evidence>
<keyword evidence="2" id="KW-0812">Transmembrane</keyword>
<dbReference type="CDD" id="cd07992">
    <property type="entry name" value="LPLAT_AAK14816-like"/>
    <property type="match status" value="1"/>
</dbReference>
<keyword evidence="5" id="KW-1185">Reference proteome</keyword>
<protein>
    <recommendedName>
        <fullName evidence="3">Phospholipid/glycerol acyltransferase domain-containing protein</fullName>
    </recommendedName>
</protein>
<dbReference type="PANTHER" id="PTHR31605:SF0">
    <property type="entry name" value="GLYCEROL-3-PHOSPHATE O-ACYLTRANSFERASE 1"/>
    <property type="match status" value="1"/>
</dbReference>
<dbReference type="eggNOG" id="ENOG502QQ2N">
    <property type="taxonomic scope" value="Eukaryota"/>
</dbReference>
<dbReference type="InterPro" id="IPR016024">
    <property type="entry name" value="ARM-type_fold"/>
</dbReference>
<evidence type="ECO:0000256" key="1">
    <source>
        <dbReference type="SAM" id="MobiDB-lite"/>
    </source>
</evidence>
<dbReference type="Proteomes" id="UP000002866">
    <property type="component" value="Chromosome 3"/>
</dbReference>
<dbReference type="EMBL" id="HE806318">
    <property type="protein sequence ID" value="CCH60217.1"/>
    <property type="molecule type" value="Genomic_DNA"/>
</dbReference>
<feature type="region of interest" description="Disordered" evidence="1">
    <location>
        <begin position="733"/>
        <end position="779"/>
    </location>
</feature>
<sequence length="779" mass="88310">MDNNQPSLIIPKIVENNKIDLPINSDLANSHDRDQNSEEIEYEDGYHYKEPHWIRKFIYDAILWVLTSIFDCFFREIKSRGSFKIPTQSPVIFVAAPHANQFVDPITLMRQIKISVNRRVSFLIAQKSLGLLTIGVLARCIMSIGVVRAQDNLKPARGKITIDPNNPCRIIGHGTKFLTEFEPKGLIGLPKSLGNVNIQSIESETSLILRKEFKDKPEINELLRKGTSYKYAPKFDQSRMYHKVFEHLAHNGCLGIFPEGGSHDRTDLLPLKAGVAIMALGCLDKHPNCNVKIVPCGMNYFHAHRFRSRAVVEFGDPIEISPELVEKYRNPETNKLAVKELLDTISEGLRAVTVTCPDYDTLMVVQATRRLYSAQLPSKLPLPMVVEMNRRIVKGYESRKTDPEIIQLKKDILNYNSNLHRYNVPDHLVDVAEINFLQNSILLFFKSFRLILALLLSLPGILMFLPVFIASKIISKRKAKTALAGSTVKIKANDVVATWKILIGMGFTPILYIIWSSLLTYYLSTWYHNKFWVFVLSYLFCGFVTYSALIIGDIGMDIFKSLRPLIFSITTPKGLKALKKQRKDLAERITIMVNSFEDDMIGDSQAFTCDEESEERKTTELKRRRLLKKRKLKKLQKKANSLEPIQSSESDAISLVNSDNSLSNIPLFSTGNNLDLTSTTSAVSTSLSEFEIEDKIQGNTFITVDNINNYSSTSHTTNGSNLGLAEKIAQAVWEKRDHDDDDDDDDDSNDDSNDDDDDDDNTDDDNDSYDNSTDEEEKH</sequence>
<dbReference type="SUPFAM" id="SSF69593">
    <property type="entry name" value="Glycerol-3-phosphate (1)-acyltransferase"/>
    <property type="match status" value="1"/>
</dbReference>
<feature type="compositionally biased region" description="Acidic residues" evidence="1">
    <location>
        <begin position="739"/>
        <end position="779"/>
    </location>
</feature>
<dbReference type="Pfam" id="PF01553">
    <property type="entry name" value="Acyltransferase"/>
    <property type="match status" value="1"/>
</dbReference>
<name>I2H1G5_HENB6</name>
<dbReference type="OrthoDB" id="2427554at2759"/>
<dbReference type="SUPFAM" id="SSF48371">
    <property type="entry name" value="ARM repeat"/>
    <property type="match status" value="1"/>
</dbReference>
<dbReference type="AlphaFoldDB" id="I2H1G5"/>
<dbReference type="KEGG" id="tbl:TBLA_0C04170"/>
<dbReference type="HOGENOM" id="CLU_007860_1_0_1"/>
<dbReference type="STRING" id="1071380.I2H1G5"/>
<reference evidence="4 5" key="1">
    <citation type="journal article" date="2011" name="Proc. Natl. Acad. Sci. U.S.A.">
        <title>Evolutionary erosion of yeast sex chromosomes by mating-type switching accidents.</title>
        <authorList>
            <person name="Gordon J.L."/>
            <person name="Armisen D."/>
            <person name="Proux-Wera E."/>
            <person name="Oheigeartaigh S.S."/>
            <person name="Byrne K.P."/>
            <person name="Wolfe K.H."/>
        </authorList>
    </citation>
    <scope>NUCLEOTIDE SEQUENCE [LARGE SCALE GENOMIC DNA]</scope>
    <source>
        <strain evidence="5">ATCC 34711 / CBS 6284 / DSM 70876 / NBRC 10599 / NRRL Y-10934 / UCD 77-7</strain>
    </source>
</reference>